<feature type="region of interest" description="Disordered" evidence="1">
    <location>
        <begin position="571"/>
        <end position="645"/>
    </location>
</feature>
<feature type="compositionally biased region" description="Acidic residues" evidence="1">
    <location>
        <begin position="12"/>
        <end position="22"/>
    </location>
</feature>
<dbReference type="Pfam" id="PF09462">
    <property type="entry name" value="Mus7"/>
    <property type="match status" value="1"/>
</dbReference>
<dbReference type="InterPro" id="IPR019021">
    <property type="entry name" value="Mms22"/>
</dbReference>
<accession>A0A423XAT4</accession>
<keyword evidence="3" id="KW-1185">Reference proteome</keyword>
<organism evidence="2 3">
    <name type="scientific">Cytospora leucostoma</name>
    <dbReference type="NCBI Taxonomy" id="1230097"/>
    <lineage>
        <taxon>Eukaryota</taxon>
        <taxon>Fungi</taxon>
        <taxon>Dikarya</taxon>
        <taxon>Ascomycota</taxon>
        <taxon>Pezizomycotina</taxon>
        <taxon>Sordariomycetes</taxon>
        <taxon>Sordariomycetidae</taxon>
        <taxon>Diaporthales</taxon>
        <taxon>Cytosporaceae</taxon>
        <taxon>Cytospora</taxon>
    </lineage>
</organism>
<feature type="region of interest" description="Disordered" evidence="1">
    <location>
        <begin position="846"/>
        <end position="919"/>
    </location>
</feature>
<dbReference type="STRING" id="1230097.A0A423XAT4"/>
<feature type="region of interest" description="Disordered" evidence="1">
    <location>
        <begin position="247"/>
        <end position="460"/>
    </location>
</feature>
<dbReference type="EMBL" id="LKEB01000023">
    <property type="protein sequence ID" value="ROW12985.1"/>
    <property type="molecule type" value="Genomic_DNA"/>
</dbReference>
<reference evidence="2 3" key="1">
    <citation type="submission" date="2015-09" db="EMBL/GenBank/DDBJ databases">
        <title>Host preference determinants of Valsa canker pathogens revealed by comparative genomics.</title>
        <authorList>
            <person name="Yin Z."/>
            <person name="Huang L."/>
        </authorList>
    </citation>
    <scope>NUCLEOTIDE SEQUENCE [LARGE SCALE GENOMIC DNA]</scope>
    <source>
        <strain evidence="2 3">SXYLt</strain>
    </source>
</reference>
<feature type="compositionally biased region" description="Basic residues" evidence="1">
    <location>
        <begin position="882"/>
        <end position="893"/>
    </location>
</feature>
<feature type="compositionally biased region" description="Basic and acidic residues" evidence="1">
    <location>
        <begin position="400"/>
        <end position="410"/>
    </location>
</feature>
<feature type="region of interest" description="Disordered" evidence="1">
    <location>
        <begin position="709"/>
        <end position="750"/>
    </location>
</feature>
<feature type="compositionally biased region" description="Basic and acidic residues" evidence="1">
    <location>
        <begin position="475"/>
        <end position="485"/>
    </location>
</feature>
<feature type="region of interest" description="Disordered" evidence="1">
    <location>
        <begin position="535"/>
        <end position="556"/>
    </location>
</feature>
<protein>
    <submittedName>
        <fullName evidence="2">Uncharacterized protein</fullName>
    </submittedName>
</protein>
<feature type="compositionally biased region" description="Polar residues" evidence="1">
    <location>
        <begin position="621"/>
        <end position="639"/>
    </location>
</feature>
<dbReference type="OrthoDB" id="2386201at2759"/>
<evidence type="ECO:0000313" key="3">
    <source>
        <dbReference type="Proteomes" id="UP000285146"/>
    </source>
</evidence>
<dbReference type="InParanoid" id="A0A423XAT4"/>
<feature type="compositionally biased region" description="Basic and acidic residues" evidence="1">
    <location>
        <begin position="248"/>
        <end position="264"/>
    </location>
</feature>
<comment type="caution">
    <text evidence="2">The sequence shown here is derived from an EMBL/GenBank/DDBJ whole genome shotgun (WGS) entry which is preliminary data.</text>
</comment>
<proteinExistence type="predicted"/>
<dbReference type="GO" id="GO:0035361">
    <property type="term" value="C:Cul8-RING ubiquitin ligase complex"/>
    <property type="evidence" value="ECO:0007669"/>
    <property type="project" value="TreeGrafter"/>
</dbReference>
<name>A0A423XAT4_9PEZI</name>
<evidence type="ECO:0000313" key="2">
    <source>
        <dbReference type="EMBL" id="ROW12985.1"/>
    </source>
</evidence>
<evidence type="ECO:0000256" key="1">
    <source>
        <dbReference type="SAM" id="MobiDB-lite"/>
    </source>
</evidence>
<feature type="region of interest" description="Disordered" evidence="1">
    <location>
        <begin position="1"/>
        <end position="102"/>
    </location>
</feature>
<gene>
    <name evidence="2" type="ORF">VPNG_04744</name>
</gene>
<dbReference type="PANTHER" id="PTHR28122:SF1">
    <property type="entry name" value="E3 UBIQUITIN-PROTEIN LIGASE SUBSTRATE RECEPTOR MMS22"/>
    <property type="match status" value="1"/>
</dbReference>
<dbReference type="Proteomes" id="UP000285146">
    <property type="component" value="Unassembled WGS sequence"/>
</dbReference>
<sequence length="2183" mass="245319">MGNWKELGVVPDSDDEGFDSEDSLPLPLPQPRSTHHTSPKPSSEQRNHDVWDIPTSSPESPEKSLQIFRTKKRPDTKFESRSTASTTPVLGAPRPSPQGRYVSGATELEGASHPEYAKDDGPRRLEIHTTKTSATAALPERDDISPSVVRITATSSDPFLGSSFDQGPTTALPEEIREVLDHDELVRKIKGYDAPGPVPAKPSSRGLRSLRPRKPIQEHPYLLENAQYSNFMKSHGVKPVRISLAEQEAARRRQEEDSQGRDYTGDASQEIRANTASGHLSDDIDELALSPSPRTSSPRHHLRASSEHSGSQQTEDTSIHEDEEFPDIRDLTGKLSKALATKPKRRTPVAPSTFTKRLKTRHEILARQSPSRDTADDWDLPLSPGPVASSPDMSARLLSQRRERPIEMSLERQPSPSHVSRLIPEPIDLTIEEPASGLEEDAADTENHTSDSESDIVRQTVKRIRGVLPASWLRLDKHPRGDTSRHAVRRQSPPRPPAHPQRGVAVVRQADPKATASAKFFLDELNDYSDDDVIVPTNDQSTHGSRDTTHFGGNNMEGFDDSLSVIEEDYVDRMLPGRKRNRTSNGPRSKRKKTQQQAFKGKQRYRQPKISNTLRRLERSPSGTNTTRRTGSKIRSSSGDLRAASPPALGIVDVVEPNAPQFIKIAARAASRRLDMGRSKPRQKNINLGNRTDNVDALSVLRDWKIGNIKPKASQRRRDPPRVKSQQRLPVQREPLRQLSSNVTGESIPRTRLSFTQPQRLAYQASKDRSHAPSEDNFDLRSRLPLVKAKELRRAKSSTHHDSFCSRPAQLEADALLGPDGVAFNARKKMLDLVFRKGRKEILAPTFHLQRSTPEKDSDDEQVEHPAARSNEIEQPGEPIRHTARPRRRKLVPPRRLDLEAPQFKHANDPLPPLNEPRSEVPSEQFYQEQSKILGLGPFGTQYTQHFDIFPFHDDVFFHHTTIVGDGTVKQALDYHTPEDITHRRGVTSFSILHHHFQWSCWTDTTSSELGLLFDLLAEQLPTNSGPEAGVKGHQTIACADHVLKYMLHSIHIEQESSLRSFSQRLSDLLLGFLNQTQPKTTEEWRCRALLEVNTRFLICALVLLRICQGTIDLPSEALQAEGIVKRLGAVVIKQLLEIGLSDVRATYDDLQRLTMRERGIRSDKVAIICWVVVVKVLESAQIPRCGFWDLTSALMVDTDALRITDAQKLDTLWRDMVTILPLGEFDDEGVLIKGRRYTVPLQGWSLPQKLLKGVFESYLSNSRQSPSFNEYCRALMGRCHHLVEQWGWYKCSGIVGTIFDFFGQQNLSHLRNEEVYNSPRFLESLSGTPSLSIEPEDRCFHIFLKILAVAIESLKRRGLANDIRNLIARSLPNHNRQYSKEQAIHAHDLAALRNHHDLLCTLYWAAPPEERPAVHLIEKLVSPASSHKEACLVNLRAWSQLARFVVSSGCTVDVYRPFMMWQNNVFQQVLEQYLSAAADIQGQFMSLPKEARQDIGQKMLESCVAANQGASKDVLYFSVAASRDVMEQCPSLASATFSFNASQLNNVFTKLNNNGNDLDWGLLRVAFEIVDLFLKRIEHFAGQARESSDSFVSHDSRELEDAVDFLDEKVVQNFLVASRQVLSSSAVDAATHPASPSAIREKAAILCGKIASVFINGGKTQLKHFFSGGKYGLFEALPDKLSLKERTYVPLFVATLLKNHVFDFSSIGCSQFDIWMLSLVKPFPALRYETYLAETLKGLDMGFVKSVVIMTAANPDYTTNRDFFASGISYMRKELRRADSGRRKPLRAKYEKLLGMVMQQMRWDIKSLVLNSDDHLKYIYFIREIVALIKSHGADICPVDPFYYQFSTEYKPAEEDPQLHSAGIVAYGLRLGEGETTAVPQLFYYLYNHFKLSVANDQLEAESQIIETSMLDDNILRFVIGRMLPAIIRACFLTQNIWPLLGVYSRALRGLFGRSYLPREIPEASSNELLALLGIILSWAKTVKKASFFGTAMTLGQVRILTQLMEICNAIRPTLVCWLMKPSSVTNQRLSECVTEINGIAKQAIAFMDGLRVPSEREVSLQGMSVRELLAGLAENETPAPALQFATDGQVDSFTQHLLGEAQRDWVVTAESIIIKTAITSSAQPGTQSARGVKNDLDGKVLVELYREMKVWIQELGIENENRRGRGRRRNIGRGVRADFLL</sequence>
<dbReference type="GO" id="GO:0005634">
    <property type="term" value="C:nucleus"/>
    <property type="evidence" value="ECO:0007669"/>
    <property type="project" value="InterPro"/>
</dbReference>
<feature type="compositionally biased region" description="Basic residues" evidence="1">
    <location>
        <begin position="576"/>
        <end position="594"/>
    </location>
</feature>
<dbReference type="GO" id="GO:0000724">
    <property type="term" value="P:double-strand break repair via homologous recombination"/>
    <property type="evidence" value="ECO:0007669"/>
    <property type="project" value="TreeGrafter"/>
</dbReference>
<dbReference type="PANTHER" id="PTHR28122">
    <property type="entry name" value="E3 UBIQUITIN-PROTEIN LIGASE SUBSTRATE RECEPTOR MMS22"/>
    <property type="match status" value="1"/>
</dbReference>
<feature type="region of interest" description="Disordered" evidence="1">
    <location>
        <begin position="190"/>
        <end position="219"/>
    </location>
</feature>
<dbReference type="GO" id="GO:0031297">
    <property type="term" value="P:replication fork processing"/>
    <property type="evidence" value="ECO:0007669"/>
    <property type="project" value="InterPro"/>
</dbReference>
<feature type="region of interest" description="Disordered" evidence="1">
    <location>
        <begin position="475"/>
        <end position="506"/>
    </location>
</feature>
<feature type="compositionally biased region" description="Polar residues" evidence="1">
    <location>
        <begin position="307"/>
        <end position="316"/>
    </location>
</feature>